<dbReference type="Proteomes" id="UP001201262">
    <property type="component" value="Unassembled WGS sequence"/>
</dbReference>
<dbReference type="AlphaFoldDB" id="A0AAD4Q1L3"/>
<sequence>MSLESNSFVRVPLADILECTISDALQRETKDTVDKQSAFIEADLKFLRNENVIQESDMNPEFQISLIAAEKTDRNTYQGY</sequence>
<proteinExistence type="predicted"/>
<keyword evidence="2" id="KW-1185">Reference proteome</keyword>
<protein>
    <submittedName>
        <fullName evidence="1">Uncharacterized protein</fullName>
    </submittedName>
</protein>
<dbReference type="GeneID" id="70241294"/>
<comment type="caution">
    <text evidence="1">The sequence shown here is derived from an EMBL/GenBank/DDBJ whole genome shotgun (WGS) entry which is preliminary data.</text>
</comment>
<evidence type="ECO:0000313" key="2">
    <source>
        <dbReference type="Proteomes" id="UP001201262"/>
    </source>
</evidence>
<reference evidence="1" key="1">
    <citation type="submission" date="2021-12" db="EMBL/GenBank/DDBJ databases">
        <title>Convergent genome expansion in fungi linked to evolution of root-endophyte symbiosis.</title>
        <authorList>
            <consortium name="DOE Joint Genome Institute"/>
            <person name="Ke Y.-H."/>
            <person name="Bonito G."/>
            <person name="Liao H.-L."/>
            <person name="Looney B."/>
            <person name="Rojas-Flechas A."/>
            <person name="Nash J."/>
            <person name="Hameed K."/>
            <person name="Schadt C."/>
            <person name="Martin F."/>
            <person name="Crous P.W."/>
            <person name="Miettinen O."/>
            <person name="Magnuson J.K."/>
            <person name="Labbe J."/>
            <person name="Jacobson D."/>
            <person name="Doktycz M.J."/>
            <person name="Veneault-Fourrey C."/>
            <person name="Kuo A."/>
            <person name="Mondo S."/>
            <person name="Calhoun S."/>
            <person name="Riley R."/>
            <person name="Ohm R."/>
            <person name="LaButti K."/>
            <person name="Andreopoulos B."/>
            <person name="Pangilinan J."/>
            <person name="Nolan M."/>
            <person name="Tritt A."/>
            <person name="Clum A."/>
            <person name="Lipzen A."/>
            <person name="Daum C."/>
            <person name="Barry K."/>
            <person name="Grigoriev I.V."/>
            <person name="Vilgalys R."/>
        </authorList>
    </citation>
    <scope>NUCLEOTIDE SEQUENCE</scope>
    <source>
        <strain evidence="1">PMI_201</strain>
    </source>
</reference>
<gene>
    <name evidence="1" type="ORF">BGW36DRAFT_293526</name>
</gene>
<dbReference type="RefSeq" id="XP_046073132.1">
    <property type="nucleotide sequence ID" value="XM_046211007.1"/>
</dbReference>
<evidence type="ECO:0000313" key="1">
    <source>
        <dbReference type="EMBL" id="KAH8698668.1"/>
    </source>
</evidence>
<dbReference type="EMBL" id="JAJTJA010000005">
    <property type="protein sequence ID" value="KAH8698668.1"/>
    <property type="molecule type" value="Genomic_DNA"/>
</dbReference>
<organism evidence="1 2">
    <name type="scientific">Talaromyces proteolyticus</name>
    <dbReference type="NCBI Taxonomy" id="1131652"/>
    <lineage>
        <taxon>Eukaryota</taxon>
        <taxon>Fungi</taxon>
        <taxon>Dikarya</taxon>
        <taxon>Ascomycota</taxon>
        <taxon>Pezizomycotina</taxon>
        <taxon>Eurotiomycetes</taxon>
        <taxon>Eurotiomycetidae</taxon>
        <taxon>Eurotiales</taxon>
        <taxon>Trichocomaceae</taxon>
        <taxon>Talaromyces</taxon>
        <taxon>Talaromyces sect. Bacilispori</taxon>
    </lineage>
</organism>
<name>A0AAD4Q1L3_9EURO</name>
<accession>A0AAD4Q1L3</accession>